<dbReference type="AlphaFoldDB" id="A0A7W8G1U8"/>
<name>A0A7W8G1U8_9GAMM</name>
<evidence type="ECO:0000313" key="2">
    <source>
        <dbReference type="Proteomes" id="UP000521199"/>
    </source>
</evidence>
<keyword evidence="2" id="KW-1185">Reference proteome</keyword>
<dbReference type="Proteomes" id="UP000521199">
    <property type="component" value="Unassembled WGS sequence"/>
</dbReference>
<comment type="caution">
    <text evidence="1">The sequence shown here is derived from an EMBL/GenBank/DDBJ whole genome shotgun (WGS) entry which is preliminary data.</text>
</comment>
<reference evidence="1 2" key="1">
    <citation type="submission" date="2020-08" db="EMBL/GenBank/DDBJ databases">
        <title>Genomic Encyclopedia of Type Strains, Phase IV (KMG-IV): sequencing the most valuable type-strain genomes for metagenomic binning, comparative biology and taxonomic classification.</title>
        <authorList>
            <person name="Goeker M."/>
        </authorList>
    </citation>
    <scope>NUCLEOTIDE SEQUENCE [LARGE SCALE GENOMIC DNA]</scope>
    <source>
        <strain evidence="1 2">DSM 24163</strain>
    </source>
</reference>
<proteinExistence type="predicted"/>
<organism evidence="1 2">
    <name type="scientific">Chiayiivirga flava</name>
    <dbReference type="NCBI Taxonomy" id="659595"/>
    <lineage>
        <taxon>Bacteria</taxon>
        <taxon>Pseudomonadati</taxon>
        <taxon>Pseudomonadota</taxon>
        <taxon>Gammaproteobacteria</taxon>
        <taxon>Lysobacterales</taxon>
        <taxon>Lysobacteraceae</taxon>
        <taxon>Chiayiivirga</taxon>
    </lineage>
</organism>
<dbReference type="RefSeq" id="WP_183961795.1">
    <property type="nucleotide sequence ID" value="NZ_JACHHP010000005.1"/>
</dbReference>
<gene>
    <name evidence="1" type="ORF">HNQ52_002821</name>
</gene>
<dbReference type="EMBL" id="JACHHP010000005">
    <property type="protein sequence ID" value="MBB5209258.1"/>
    <property type="molecule type" value="Genomic_DNA"/>
</dbReference>
<protein>
    <submittedName>
        <fullName evidence="1">Uncharacterized protein</fullName>
    </submittedName>
</protein>
<evidence type="ECO:0000313" key="1">
    <source>
        <dbReference type="EMBL" id="MBB5209258.1"/>
    </source>
</evidence>
<accession>A0A7W8G1U8</accession>
<sequence length="222" mass="24841">MTSHEHSDAAIELGKRLVAQLELGDDVLSQWLAHDLATHVAAVDTAEGEARASARERCVRSILALWERRSVFPRRLRPFAGLEPLMQVITSLDIESANSRYLSASIPEDALSDAPQEMRAWLELVPQLDFAARATIRHIFRLACEEAALNARPWVELAKKAALDIFPEEQLIQFVLDARDAETTGSDGQLEQLREQVERLEGFVRVVAVMAADLRTRLPPNK</sequence>